<dbReference type="AlphaFoldDB" id="A0A087BH70"/>
<protein>
    <submittedName>
        <fullName evidence="1">GXT repeat-containing collagen-like protein</fullName>
    </submittedName>
</protein>
<reference evidence="1 2" key="1">
    <citation type="submission" date="2014-03" db="EMBL/GenBank/DDBJ databases">
        <title>Genomics of Bifidobacteria.</title>
        <authorList>
            <person name="Ventura M."/>
            <person name="Milani C."/>
            <person name="Lugli G.A."/>
        </authorList>
    </citation>
    <scope>NUCLEOTIDE SEQUENCE [LARGE SCALE GENOMIC DNA]</scope>
    <source>
        <strain evidence="1 2">LMG 11341</strain>
    </source>
</reference>
<keyword evidence="1" id="KW-0176">Collagen</keyword>
<dbReference type="EMBL" id="JGZC01000006">
    <property type="protein sequence ID" value="KFI70370.1"/>
    <property type="molecule type" value="Genomic_DNA"/>
</dbReference>
<accession>A0A087BH70</accession>
<name>A0A087BH70_9BIFI</name>
<dbReference type="Proteomes" id="UP000029060">
    <property type="component" value="Unassembled WGS sequence"/>
</dbReference>
<dbReference type="STRING" id="78345.BMERY_0863"/>
<gene>
    <name evidence="1" type="ORF">BMERY_0863</name>
</gene>
<keyword evidence="2" id="KW-1185">Reference proteome</keyword>
<comment type="caution">
    <text evidence="1">The sequence shown here is derived from an EMBL/GenBank/DDBJ whole genome shotgun (WGS) entry which is preliminary data.</text>
</comment>
<sequence>MSGVSIMGRQVGGACHAGQRIGLSHSGTRLLPALGGNLIVNPGFETGDLTGWTLVGRDGNVVDHHRSSVNAPHSGRWWFVSQDLSGISQRVEVEPGSVLRLSLWRAEGAVDNVRFGMATVTADDASTLATMRLTVPKDVAWHEWTCDFDVPDGVTAVTVTITGNTWIRIDDVSVRQII</sequence>
<evidence type="ECO:0000313" key="2">
    <source>
        <dbReference type="Proteomes" id="UP000029060"/>
    </source>
</evidence>
<evidence type="ECO:0000313" key="1">
    <source>
        <dbReference type="EMBL" id="KFI70370.1"/>
    </source>
</evidence>
<dbReference type="SUPFAM" id="SSF49785">
    <property type="entry name" value="Galactose-binding domain-like"/>
    <property type="match status" value="1"/>
</dbReference>
<dbReference type="RefSeq" id="WP_033523795.1">
    <property type="nucleotide sequence ID" value="NZ_JGZC01000006.1"/>
</dbReference>
<dbReference type="InterPro" id="IPR008979">
    <property type="entry name" value="Galactose-bd-like_sf"/>
</dbReference>
<organism evidence="1 2">
    <name type="scientific">Bifidobacterium merycicum</name>
    <dbReference type="NCBI Taxonomy" id="78345"/>
    <lineage>
        <taxon>Bacteria</taxon>
        <taxon>Bacillati</taxon>
        <taxon>Actinomycetota</taxon>
        <taxon>Actinomycetes</taxon>
        <taxon>Bifidobacteriales</taxon>
        <taxon>Bifidobacteriaceae</taxon>
        <taxon>Bifidobacterium</taxon>
    </lineage>
</organism>
<dbReference type="OrthoDB" id="5172397at2"/>
<proteinExistence type="predicted"/>
<dbReference type="Gene3D" id="2.60.120.260">
    <property type="entry name" value="Galactose-binding domain-like"/>
    <property type="match status" value="1"/>
</dbReference>